<dbReference type="EMBL" id="BEXT01000001">
    <property type="protein sequence ID" value="GBC62957.1"/>
    <property type="molecule type" value="Genomic_DNA"/>
</dbReference>
<evidence type="ECO:0008006" key="3">
    <source>
        <dbReference type="Google" id="ProtNLM"/>
    </source>
</evidence>
<name>A0A401G183_9BACT</name>
<keyword evidence="2" id="KW-1185">Reference proteome</keyword>
<dbReference type="RefSeq" id="WP_124330083.1">
    <property type="nucleotide sequence ID" value="NZ_BEXT01000001.1"/>
</dbReference>
<comment type="caution">
    <text evidence="1">The sequence shown here is derived from an EMBL/GenBank/DDBJ whole genome shotgun (WGS) entry which is preliminary data.</text>
</comment>
<reference evidence="2" key="2">
    <citation type="submission" date="2019-01" db="EMBL/GenBank/DDBJ databases">
        <title>Genome sequence of Desulfonema ishimotonii strain Tokyo 01.</title>
        <authorList>
            <person name="Fukui M."/>
        </authorList>
    </citation>
    <scope>NUCLEOTIDE SEQUENCE [LARGE SCALE GENOMIC DNA]</scope>
    <source>
        <strain evidence="2">Tokyo 01</strain>
    </source>
</reference>
<reference evidence="2" key="1">
    <citation type="submission" date="2017-11" db="EMBL/GenBank/DDBJ databases">
        <authorList>
            <person name="Watanabe M."/>
            <person name="Kojima H."/>
        </authorList>
    </citation>
    <scope>NUCLEOTIDE SEQUENCE [LARGE SCALE GENOMIC DNA]</scope>
    <source>
        <strain evidence="2">Tokyo 01</strain>
    </source>
</reference>
<accession>A0A401G183</accession>
<gene>
    <name evidence="1" type="ORF">DENIS_3942</name>
</gene>
<protein>
    <recommendedName>
        <fullName evidence="3">DNA-binding protein</fullName>
    </recommendedName>
</protein>
<dbReference type="OrthoDB" id="5459607at2"/>
<organism evidence="1 2">
    <name type="scientific">Desulfonema ishimotonii</name>
    <dbReference type="NCBI Taxonomy" id="45657"/>
    <lineage>
        <taxon>Bacteria</taxon>
        <taxon>Pseudomonadati</taxon>
        <taxon>Thermodesulfobacteriota</taxon>
        <taxon>Desulfobacteria</taxon>
        <taxon>Desulfobacterales</taxon>
        <taxon>Desulfococcaceae</taxon>
        <taxon>Desulfonema</taxon>
    </lineage>
</organism>
<evidence type="ECO:0000313" key="2">
    <source>
        <dbReference type="Proteomes" id="UP000288096"/>
    </source>
</evidence>
<dbReference type="AlphaFoldDB" id="A0A401G183"/>
<dbReference type="Proteomes" id="UP000288096">
    <property type="component" value="Unassembled WGS sequence"/>
</dbReference>
<sequence>MTKSDLIEKLRLELPAMWERIRTDELTGGVCRSRTLANKMSLGEGPGGTFRAGKKVIITREPFLDWFEERISERV</sequence>
<evidence type="ECO:0000313" key="1">
    <source>
        <dbReference type="EMBL" id="GBC62957.1"/>
    </source>
</evidence>
<proteinExistence type="predicted"/>